<evidence type="ECO:0000313" key="3">
    <source>
        <dbReference type="Proteomes" id="UP000007266"/>
    </source>
</evidence>
<dbReference type="KEGG" id="tca:662593"/>
<dbReference type="eggNOG" id="ENOG502TAFQ">
    <property type="taxonomic scope" value="Eukaryota"/>
</dbReference>
<accession>D6X3C3</accession>
<protein>
    <submittedName>
        <fullName evidence="2">Uncharacterized protein</fullName>
    </submittedName>
</protein>
<evidence type="ECO:0000313" key="2">
    <source>
        <dbReference type="EMBL" id="EFA10360.1"/>
    </source>
</evidence>
<keyword evidence="3" id="KW-1185">Reference proteome</keyword>
<dbReference type="Proteomes" id="UP000007266">
    <property type="component" value="Linkage group 9"/>
</dbReference>
<sequence>MSRVPRLKTETSQRVVPDPASSRLPRGVSRVTEKSQRNPRSGVGRQLGVVKPEGTPQPGPSRFQQGVFKQTLAKSVADPGKKVRTVSASHSQIKPPKVQTKRGEECVVQQMSLETTVQRCPRAEYIGKTMRGVDVAPSGVARQLELTSQQIDPTRGTESAGVNETVSVTSTLSITSGGKQLKKTYKKQTAIASKLAKKPNLNPHHINRLVKEETEDVENTLKMVPPSLVSSSIDKFPLKKKLQKLRLNAEPVSLLTQSVIHPAPTADEVDAEAPPELMATVMDAVEKGATPDSAPNQIFNSLFPEVHEARIRVSSVAPGPLEDVVVPTDPAVRVVDEALSSEMEEFIASEIQNKQELPTDDLCSENNISATERAAKGENKAPEMFLEGEPAPWEDFTVRKISTLVGGDPIDLLDTSDLSALETSADISKELANGIDYFLDADVVPYDTKIQIRGSKIPAWFPGYVSAFPHLPELVKVTKSPSEVLHAAWKAVQPKVFPDEPLLIV</sequence>
<organism evidence="2 3">
    <name type="scientific">Tribolium castaneum</name>
    <name type="common">Red flour beetle</name>
    <dbReference type="NCBI Taxonomy" id="7070"/>
    <lineage>
        <taxon>Eukaryota</taxon>
        <taxon>Metazoa</taxon>
        <taxon>Ecdysozoa</taxon>
        <taxon>Arthropoda</taxon>
        <taxon>Hexapoda</taxon>
        <taxon>Insecta</taxon>
        <taxon>Pterygota</taxon>
        <taxon>Neoptera</taxon>
        <taxon>Endopterygota</taxon>
        <taxon>Coleoptera</taxon>
        <taxon>Polyphaga</taxon>
        <taxon>Cucujiformia</taxon>
        <taxon>Tenebrionidae</taxon>
        <taxon>Tenebrionidae incertae sedis</taxon>
        <taxon>Tribolium</taxon>
    </lineage>
</organism>
<dbReference type="AlphaFoldDB" id="D6X3C3"/>
<proteinExistence type="predicted"/>
<reference evidence="2 3" key="1">
    <citation type="journal article" date="2008" name="Nature">
        <title>The genome of the model beetle and pest Tribolium castaneum.</title>
        <authorList>
            <consortium name="Tribolium Genome Sequencing Consortium"/>
            <person name="Richards S."/>
            <person name="Gibbs R.A."/>
            <person name="Weinstock G.M."/>
            <person name="Brown S.J."/>
            <person name="Denell R."/>
            <person name="Beeman R.W."/>
            <person name="Gibbs R."/>
            <person name="Beeman R.W."/>
            <person name="Brown S.J."/>
            <person name="Bucher G."/>
            <person name="Friedrich M."/>
            <person name="Grimmelikhuijzen C.J."/>
            <person name="Klingler M."/>
            <person name="Lorenzen M."/>
            <person name="Richards S."/>
            <person name="Roth S."/>
            <person name="Schroder R."/>
            <person name="Tautz D."/>
            <person name="Zdobnov E.M."/>
            <person name="Muzny D."/>
            <person name="Gibbs R.A."/>
            <person name="Weinstock G.M."/>
            <person name="Attaway T."/>
            <person name="Bell S."/>
            <person name="Buhay C.J."/>
            <person name="Chandrabose M.N."/>
            <person name="Chavez D."/>
            <person name="Clerk-Blankenburg K.P."/>
            <person name="Cree A."/>
            <person name="Dao M."/>
            <person name="Davis C."/>
            <person name="Chacko J."/>
            <person name="Dinh H."/>
            <person name="Dugan-Rocha S."/>
            <person name="Fowler G."/>
            <person name="Garner T.T."/>
            <person name="Garnes J."/>
            <person name="Gnirke A."/>
            <person name="Hawes A."/>
            <person name="Hernandez J."/>
            <person name="Hines S."/>
            <person name="Holder M."/>
            <person name="Hume J."/>
            <person name="Jhangiani S.N."/>
            <person name="Joshi V."/>
            <person name="Khan Z.M."/>
            <person name="Jackson L."/>
            <person name="Kovar C."/>
            <person name="Kowis A."/>
            <person name="Lee S."/>
            <person name="Lewis L.R."/>
            <person name="Margolis J."/>
            <person name="Morgan M."/>
            <person name="Nazareth L.V."/>
            <person name="Nguyen N."/>
            <person name="Okwuonu G."/>
            <person name="Parker D."/>
            <person name="Richards S."/>
            <person name="Ruiz S.J."/>
            <person name="Santibanez J."/>
            <person name="Savard J."/>
            <person name="Scherer S.E."/>
            <person name="Schneider B."/>
            <person name="Sodergren E."/>
            <person name="Tautz D."/>
            <person name="Vattahil S."/>
            <person name="Villasana D."/>
            <person name="White C.S."/>
            <person name="Wright R."/>
            <person name="Park Y."/>
            <person name="Beeman R.W."/>
            <person name="Lord J."/>
            <person name="Oppert B."/>
            <person name="Lorenzen M."/>
            <person name="Brown S."/>
            <person name="Wang L."/>
            <person name="Savard J."/>
            <person name="Tautz D."/>
            <person name="Richards S."/>
            <person name="Weinstock G."/>
            <person name="Gibbs R.A."/>
            <person name="Liu Y."/>
            <person name="Worley K."/>
            <person name="Weinstock G."/>
            <person name="Elsik C.G."/>
            <person name="Reese J.T."/>
            <person name="Elhaik E."/>
            <person name="Landan G."/>
            <person name="Graur D."/>
            <person name="Arensburger P."/>
            <person name="Atkinson P."/>
            <person name="Beeman R.W."/>
            <person name="Beidler J."/>
            <person name="Brown S.J."/>
            <person name="Demuth J.P."/>
            <person name="Drury D.W."/>
            <person name="Du Y.Z."/>
            <person name="Fujiwara H."/>
            <person name="Lorenzen M."/>
            <person name="Maselli V."/>
            <person name="Osanai M."/>
            <person name="Park Y."/>
            <person name="Robertson H.M."/>
            <person name="Tu Z."/>
            <person name="Wang J.J."/>
            <person name="Wang S."/>
            <person name="Richards S."/>
            <person name="Song H."/>
            <person name="Zhang L."/>
            <person name="Sodergren E."/>
            <person name="Werner D."/>
            <person name="Stanke M."/>
            <person name="Morgenstern B."/>
            <person name="Solovyev V."/>
            <person name="Kosarev P."/>
            <person name="Brown G."/>
            <person name="Chen H.C."/>
            <person name="Ermolaeva O."/>
            <person name="Hlavina W."/>
            <person name="Kapustin Y."/>
            <person name="Kiryutin B."/>
            <person name="Kitts P."/>
            <person name="Maglott D."/>
            <person name="Pruitt K."/>
            <person name="Sapojnikov V."/>
            <person name="Souvorov A."/>
            <person name="Mackey A.J."/>
            <person name="Waterhouse R.M."/>
            <person name="Wyder S."/>
            <person name="Zdobnov E.M."/>
            <person name="Zdobnov E.M."/>
            <person name="Wyder S."/>
            <person name="Kriventseva E.V."/>
            <person name="Kadowaki T."/>
            <person name="Bork P."/>
            <person name="Aranda M."/>
            <person name="Bao R."/>
            <person name="Beermann A."/>
            <person name="Berns N."/>
            <person name="Bolognesi R."/>
            <person name="Bonneton F."/>
            <person name="Bopp D."/>
            <person name="Brown S.J."/>
            <person name="Bucher G."/>
            <person name="Butts T."/>
            <person name="Chaumot A."/>
            <person name="Denell R.E."/>
            <person name="Ferrier D.E."/>
            <person name="Friedrich M."/>
            <person name="Gordon C.M."/>
            <person name="Jindra M."/>
            <person name="Klingler M."/>
            <person name="Lan Q."/>
            <person name="Lattorff H.M."/>
            <person name="Laudet V."/>
            <person name="von Levetsow C."/>
            <person name="Liu Z."/>
            <person name="Lutz R."/>
            <person name="Lynch J.A."/>
            <person name="da Fonseca R.N."/>
            <person name="Posnien N."/>
            <person name="Reuter R."/>
            <person name="Roth S."/>
            <person name="Savard J."/>
            <person name="Schinko J.B."/>
            <person name="Schmitt C."/>
            <person name="Schoppmeier M."/>
            <person name="Schroder R."/>
            <person name="Shippy T.D."/>
            <person name="Simonnet F."/>
            <person name="Marques-Souza H."/>
            <person name="Tautz D."/>
            <person name="Tomoyasu Y."/>
            <person name="Trauner J."/>
            <person name="Van der Zee M."/>
            <person name="Vervoort M."/>
            <person name="Wittkopp N."/>
            <person name="Wimmer E.A."/>
            <person name="Yang X."/>
            <person name="Jones A.K."/>
            <person name="Sattelle D.B."/>
            <person name="Ebert P.R."/>
            <person name="Nelson D."/>
            <person name="Scott J.G."/>
            <person name="Beeman R.W."/>
            <person name="Muthukrishnan S."/>
            <person name="Kramer K.J."/>
            <person name="Arakane Y."/>
            <person name="Beeman R.W."/>
            <person name="Zhu Q."/>
            <person name="Hogenkamp D."/>
            <person name="Dixit R."/>
            <person name="Oppert B."/>
            <person name="Jiang H."/>
            <person name="Zou Z."/>
            <person name="Marshall J."/>
            <person name="Elpidina E."/>
            <person name="Vinokurov K."/>
            <person name="Oppert C."/>
            <person name="Zou Z."/>
            <person name="Evans J."/>
            <person name="Lu Z."/>
            <person name="Zhao P."/>
            <person name="Sumathipala N."/>
            <person name="Altincicek B."/>
            <person name="Vilcinskas A."/>
            <person name="Williams M."/>
            <person name="Hultmark D."/>
            <person name="Hetru C."/>
            <person name="Jiang H."/>
            <person name="Grimmelikhuijzen C.J."/>
            <person name="Hauser F."/>
            <person name="Cazzamali G."/>
            <person name="Williamson M."/>
            <person name="Park Y."/>
            <person name="Li B."/>
            <person name="Tanaka Y."/>
            <person name="Predel R."/>
            <person name="Neupert S."/>
            <person name="Schachtner J."/>
            <person name="Verleyen P."/>
            <person name="Raible F."/>
            <person name="Bork P."/>
            <person name="Friedrich M."/>
            <person name="Walden K.K."/>
            <person name="Robertson H.M."/>
            <person name="Angeli S."/>
            <person name="Foret S."/>
            <person name="Bucher G."/>
            <person name="Schuetz S."/>
            <person name="Maleszka R."/>
            <person name="Wimmer E.A."/>
            <person name="Beeman R.W."/>
            <person name="Lorenzen M."/>
            <person name="Tomoyasu Y."/>
            <person name="Miller S.C."/>
            <person name="Grossmann D."/>
            <person name="Bucher G."/>
        </authorList>
    </citation>
    <scope>NUCLEOTIDE SEQUENCE [LARGE SCALE GENOMIC DNA]</scope>
    <source>
        <strain evidence="2 3">Georgia GA2</strain>
    </source>
</reference>
<dbReference type="InParanoid" id="D6X3C3"/>
<feature type="region of interest" description="Disordered" evidence="1">
    <location>
        <begin position="75"/>
        <end position="99"/>
    </location>
</feature>
<reference evidence="2 3" key="2">
    <citation type="journal article" date="2010" name="Nucleic Acids Res.">
        <title>BeetleBase in 2010: revisions to provide comprehensive genomic information for Tribolium castaneum.</title>
        <authorList>
            <person name="Kim H.S."/>
            <person name="Murphy T."/>
            <person name="Xia J."/>
            <person name="Caragea D."/>
            <person name="Park Y."/>
            <person name="Beeman R.W."/>
            <person name="Lorenzen M.D."/>
            <person name="Butcher S."/>
            <person name="Manak J.R."/>
            <person name="Brown S.J."/>
        </authorList>
    </citation>
    <scope>GENOME REANNOTATION</scope>
    <source>
        <strain evidence="2 3">Georgia GA2</strain>
    </source>
</reference>
<name>D6X3C3_TRICA</name>
<evidence type="ECO:0000256" key="1">
    <source>
        <dbReference type="SAM" id="MobiDB-lite"/>
    </source>
</evidence>
<dbReference type="OrthoDB" id="6609991at2759"/>
<gene>
    <name evidence="2" type="primary">AUGUSTUS-3.0.2_12586</name>
    <name evidence="2" type="ORF">TcasGA2_TC012586</name>
</gene>
<dbReference type="EMBL" id="KQ971372">
    <property type="protein sequence ID" value="EFA10360.1"/>
    <property type="molecule type" value="Genomic_DNA"/>
</dbReference>
<feature type="region of interest" description="Disordered" evidence="1">
    <location>
        <begin position="1"/>
        <end position="63"/>
    </location>
</feature>
<dbReference type="HOGENOM" id="CLU_610114_0_0_1"/>
<dbReference type="OMA" id="NTLKMVP"/>